<reference evidence="2" key="1">
    <citation type="journal article" date="2020" name="Nature">
        <title>Giant virus diversity and host interactions through global metagenomics.</title>
        <authorList>
            <person name="Schulz F."/>
            <person name="Roux S."/>
            <person name="Paez-Espino D."/>
            <person name="Jungbluth S."/>
            <person name="Walsh D.A."/>
            <person name="Denef V.J."/>
            <person name="McMahon K.D."/>
            <person name="Konstantinidis K.T."/>
            <person name="Eloe-Fadrosh E.A."/>
            <person name="Kyrpides N.C."/>
            <person name="Woyke T."/>
        </authorList>
    </citation>
    <scope>NUCLEOTIDE SEQUENCE</scope>
    <source>
        <strain evidence="2">GVMAG-M-3300027734-16</strain>
    </source>
</reference>
<dbReference type="EMBL" id="MN740410">
    <property type="protein sequence ID" value="QHU05275.1"/>
    <property type="molecule type" value="Genomic_DNA"/>
</dbReference>
<dbReference type="AlphaFoldDB" id="A0A6C0JHK9"/>
<feature type="compositionally biased region" description="Pro residues" evidence="1">
    <location>
        <begin position="20"/>
        <end position="32"/>
    </location>
</feature>
<proteinExistence type="predicted"/>
<sequence length="186" mass="20021">MAAVGAPVDLGRAVQAQIPQPEPRAPPDPGALPPLAAVAWQPAPRAPPGPGPLPPLGPVVLPQPITANDFADPSGYAMKYDIFQTYKPYLSGLSPPKQSSPELPQKKEKLEETQEENKPVNRFDNIRDDDFLEQVGKVTDQVKGKDGASKKKDAIQKAAKEFWNSHLGKKINYGELKAVLTAAVSN</sequence>
<evidence type="ECO:0000313" key="2">
    <source>
        <dbReference type="EMBL" id="QHU05275.1"/>
    </source>
</evidence>
<protein>
    <submittedName>
        <fullName evidence="2">Uncharacterized protein</fullName>
    </submittedName>
</protein>
<feature type="compositionally biased region" description="Low complexity" evidence="1">
    <location>
        <begin position="33"/>
        <end position="43"/>
    </location>
</feature>
<name>A0A6C0JHK9_9ZZZZ</name>
<feature type="region of interest" description="Disordered" evidence="1">
    <location>
        <begin position="1"/>
        <end position="57"/>
    </location>
</feature>
<accession>A0A6C0JHK9</accession>
<evidence type="ECO:0000256" key="1">
    <source>
        <dbReference type="SAM" id="MobiDB-lite"/>
    </source>
</evidence>
<feature type="region of interest" description="Disordered" evidence="1">
    <location>
        <begin position="91"/>
        <end position="122"/>
    </location>
</feature>
<feature type="compositionally biased region" description="Basic and acidic residues" evidence="1">
    <location>
        <begin position="104"/>
        <end position="122"/>
    </location>
</feature>
<feature type="compositionally biased region" description="Pro residues" evidence="1">
    <location>
        <begin position="44"/>
        <end position="57"/>
    </location>
</feature>
<organism evidence="2">
    <name type="scientific">viral metagenome</name>
    <dbReference type="NCBI Taxonomy" id="1070528"/>
    <lineage>
        <taxon>unclassified sequences</taxon>
        <taxon>metagenomes</taxon>
        <taxon>organismal metagenomes</taxon>
    </lineage>
</organism>